<dbReference type="EMBL" id="KV878244">
    <property type="protein sequence ID" value="OJZ84638.1"/>
    <property type="molecule type" value="Genomic_DNA"/>
</dbReference>
<proteinExistence type="predicted"/>
<organism evidence="2 3">
    <name type="scientific">Aspergillus luchuensis (strain CBS 106.47)</name>
    <dbReference type="NCBI Taxonomy" id="1137211"/>
    <lineage>
        <taxon>Eukaryota</taxon>
        <taxon>Fungi</taxon>
        <taxon>Dikarya</taxon>
        <taxon>Ascomycota</taxon>
        <taxon>Pezizomycotina</taxon>
        <taxon>Eurotiomycetes</taxon>
        <taxon>Eurotiomycetidae</taxon>
        <taxon>Eurotiales</taxon>
        <taxon>Aspergillaceae</taxon>
        <taxon>Aspergillus</taxon>
        <taxon>Aspergillus subgen. Circumdati</taxon>
    </lineage>
</organism>
<evidence type="ECO:0000313" key="2">
    <source>
        <dbReference type="EMBL" id="OJZ84638.1"/>
    </source>
</evidence>
<dbReference type="AlphaFoldDB" id="A0A1M3TD13"/>
<evidence type="ECO:0000256" key="1">
    <source>
        <dbReference type="SAM" id="Phobius"/>
    </source>
</evidence>
<feature type="transmembrane region" description="Helical" evidence="1">
    <location>
        <begin position="31"/>
        <end position="49"/>
    </location>
</feature>
<reference evidence="3" key="1">
    <citation type="journal article" date="2017" name="Genome Biol.">
        <title>Comparative genomics reveals high biological diversity and specific adaptations in the industrially and medically important fungal genus Aspergillus.</title>
        <authorList>
            <person name="de Vries R.P."/>
            <person name="Riley R."/>
            <person name="Wiebenga A."/>
            <person name="Aguilar-Osorio G."/>
            <person name="Amillis S."/>
            <person name="Uchima C.A."/>
            <person name="Anderluh G."/>
            <person name="Asadollahi M."/>
            <person name="Askin M."/>
            <person name="Barry K."/>
            <person name="Battaglia E."/>
            <person name="Bayram O."/>
            <person name="Benocci T."/>
            <person name="Braus-Stromeyer S.A."/>
            <person name="Caldana C."/>
            <person name="Canovas D."/>
            <person name="Cerqueira G.C."/>
            <person name="Chen F."/>
            <person name="Chen W."/>
            <person name="Choi C."/>
            <person name="Clum A."/>
            <person name="Dos Santos R.A."/>
            <person name="Damasio A.R."/>
            <person name="Diallinas G."/>
            <person name="Emri T."/>
            <person name="Fekete E."/>
            <person name="Flipphi M."/>
            <person name="Freyberg S."/>
            <person name="Gallo A."/>
            <person name="Gournas C."/>
            <person name="Habgood R."/>
            <person name="Hainaut M."/>
            <person name="Harispe M.L."/>
            <person name="Henrissat B."/>
            <person name="Hilden K.S."/>
            <person name="Hope R."/>
            <person name="Hossain A."/>
            <person name="Karabika E."/>
            <person name="Karaffa L."/>
            <person name="Karanyi Z."/>
            <person name="Krasevec N."/>
            <person name="Kuo A."/>
            <person name="Kusch H."/>
            <person name="LaButti K."/>
            <person name="Lagendijk E.L."/>
            <person name="Lapidus A."/>
            <person name="Levasseur A."/>
            <person name="Lindquist E."/>
            <person name="Lipzen A."/>
            <person name="Logrieco A.F."/>
            <person name="MacCabe A."/>
            <person name="Maekelae M.R."/>
            <person name="Malavazi I."/>
            <person name="Melin P."/>
            <person name="Meyer V."/>
            <person name="Mielnichuk N."/>
            <person name="Miskei M."/>
            <person name="Molnar A.P."/>
            <person name="Mule G."/>
            <person name="Ngan C.Y."/>
            <person name="Orejas M."/>
            <person name="Orosz E."/>
            <person name="Ouedraogo J.P."/>
            <person name="Overkamp K.M."/>
            <person name="Park H.-S."/>
            <person name="Perrone G."/>
            <person name="Piumi F."/>
            <person name="Punt P.J."/>
            <person name="Ram A.F."/>
            <person name="Ramon A."/>
            <person name="Rauscher S."/>
            <person name="Record E."/>
            <person name="Riano-Pachon D.M."/>
            <person name="Robert V."/>
            <person name="Roehrig J."/>
            <person name="Ruller R."/>
            <person name="Salamov A."/>
            <person name="Salih N.S."/>
            <person name="Samson R.A."/>
            <person name="Sandor E."/>
            <person name="Sanguinetti M."/>
            <person name="Schuetze T."/>
            <person name="Sepcic K."/>
            <person name="Shelest E."/>
            <person name="Sherlock G."/>
            <person name="Sophianopoulou V."/>
            <person name="Squina F.M."/>
            <person name="Sun H."/>
            <person name="Susca A."/>
            <person name="Todd R.B."/>
            <person name="Tsang A."/>
            <person name="Unkles S.E."/>
            <person name="van de Wiele N."/>
            <person name="van Rossen-Uffink D."/>
            <person name="Oliveira J.V."/>
            <person name="Vesth T.C."/>
            <person name="Visser J."/>
            <person name="Yu J.-H."/>
            <person name="Zhou M."/>
            <person name="Andersen M.R."/>
            <person name="Archer D.B."/>
            <person name="Baker S.E."/>
            <person name="Benoit I."/>
            <person name="Brakhage A.A."/>
            <person name="Braus G.H."/>
            <person name="Fischer R."/>
            <person name="Frisvad J.C."/>
            <person name="Goldman G.H."/>
            <person name="Houbraken J."/>
            <person name="Oakley B."/>
            <person name="Pocsi I."/>
            <person name="Scazzocchio C."/>
            <person name="Seiboth B."/>
            <person name="vanKuyk P.A."/>
            <person name="Wortman J."/>
            <person name="Dyer P.S."/>
            <person name="Grigoriev I.V."/>
        </authorList>
    </citation>
    <scope>NUCLEOTIDE SEQUENCE [LARGE SCALE GENOMIC DNA]</scope>
    <source>
        <strain evidence="3">CBS 106.47</strain>
    </source>
</reference>
<accession>A0A1M3TD13</accession>
<sequence length="51" mass="5550">MVLVPDSSSGSVGCFVFIQSSRDTVDGRKLLIFRPLPLGFMLVVVLMSGNY</sequence>
<gene>
    <name evidence="2" type="ORF">ASPFODRAFT_48722</name>
</gene>
<dbReference type="Proteomes" id="UP000184063">
    <property type="component" value="Unassembled WGS sequence"/>
</dbReference>
<keyword evidence="1" id="KW-1133">Transmembrane helix</keyword>
<name>A0A1M3TD13_ASPLC</name>
<evidence type="ECO:0000313" key="3">
    <source>
        <dbReference type="Proteomes" id="UP000184063"/>
    </source>
</evidence>
<keyword evidence="1" id="KW-0812">Transmembrane</keyword>
<protein>
    <submittedName>
        <fullName evidence="2">Uncharacterized protein</fullName>
    </submittedName>
</protein>
<keyword evidence="1" id="KW-0472">Membrane</keyword>
<dbReference type="VEuPathDB" id="FungiDB:ASPFODRAFT_48722"/>